<sequence length="117" mass="13089">MEWYISNPDWWGDVSGALLPYLGMLMMPGGIERLIDEAEKSDSGKSEFTGKSNQTQILVPASKNSTFQKPPFKFLIFGRTGWIGGLLGGSRRFLNFRFTAGQKLDGKVRSKSPARWV</sequence>
<protein>
    <submittedName>
        <fullName evidence="1">Trifunctional UDP-glucose 4</fullName>
    </submittedName>
</protein>
<dbReference type="AlphaFoldDB" id="A0ABD1QUE3"/>
<comment type="caution">
    <text evidence="1">The sequence shown here is derived from an EMBL/GenBank/DDBJ whole genome shotgun (WGS) entry which is preliminary data.</text>
</comment>
<name>A0ABD1QUE3_9LAMI</name>
<keyword evidence="2" id="KW-1185">Reference proteome</keyword>
<evidence type="ECO:0000313" key="1">
    <source>
        <dbReference type="EMBL" id="KAL2479822.1"/>
    </source>
</evidence>
<accession>A0ABD1QUE3</accession>
<reference evidence="2" key="1">
    <citation type="submission" date="2024-07" db="EMBL/GenBank/DDBJ databases">
        <title>Two chromosome-level genome assemblies of Korean endemic species Abeliophyllum distichum and Forsythia ovata (Oleaceae).</title>
        <authorList>
            <person name="Jang H."/>
        </authorList>
    </citation>
    <scope>NUCLEOTIDE SEQUENCE [LARGE SCALE GENOMIC DNA]</scope>
</reference>
<gene>
    <name evidence="1" type="ORF">Adt_32788</name>
</gene>
<dbReference type="Proteomes" id="UP001604336">
    <property type="component" value="Unassembled WGS sequence"/>
</dbReference>
<organism evidence="1 2">
    <name type="scientific">Abeliophyllum distichum</name>
    <dbReference type="NCBI Taxonomy" id="126358"/>
    <lineage>
        <taxon>Eukaryota</taxon>
        <taxon>Viridiplantae</taxon>
        <taxon>Streptophyta</taxon>
        <taxon>Embryophyta</taxon>
        <taxon>Tracheophyta</taxon>
        <taxon>Spermatophyta</taxon>
        <taxon>Magnoliopsida</taxon>
        <taxon>eudicotyledons</taxon>
        <taxon>Gunneridae</taxon>
        <taxon>Pentapetalae</taxon>
        <taxon>asterids</taxon>
        <taxon>lamiids</taxon>
        <taxon>Lamiales</taxon>
        <taxon>Oleaceae</taxon>
        <taxon>Forsythieae</taxon>
        <taxon>Abeliophyllum</taxon>
    </lineage>
</organism>
<dbReference type="EMBL" id="JBFOLK010000010">
    <property type="protein sequence ID" value="KAL2479822.1"/>
    <property type="molecule type" value="Genomic_DNA"/>
</dbReference>
<evidence type="ECO:0000313" key="2">
    <source>
        <dbReference type="Proteomes" id="UP001604336"/>
    </source>
</evidence>
<proteinExistence type="predicted"/>